<organism evidence="4 5">
    <name type="scientific">Pseudoprevotella muciniphila</name>
    <dbReference type="NCBI Taxonomy" id="2133944"/>
    <lineage>
        <taxon>Bacteria</taxon>
        <taxon>Pseudomonadati</taxon>
        <taxon>Bacteroidota</taxon>
        <taxon>Bacteroidia</taxon>
        <taxon>Bacteroidales</taxon>
        <taxon>Prevotellaceae</taxon>
        <taxon>Pseudoprevotella</taxon>
    </lineage>
</organism>
<dbReference type="GO" id="GO:0016757">
    <property type="term" value="F:glycosyltransferase activity"/>
    <property type="evidence" value="ECO:0007669"/>
    <property type="project" value="InterPro"/>
</dbReference>
<dbReference type="SUPFAM" id="SSF53756">
    <property type="entry name" value="UDP-Glycosyltransferase/glycogen phosphorylase"/>
    <property type="match status" value="1"/>
</dbReference>
<sequence>MKRIFLIDEHISSKQNGVGTFMTQFLESLRNTECDVNFLSFNDSNGHLRISVKDGYRYYQIPFSNRGDFLMNGGQVFPLLSLYIKDTPENLFFINHSPCADFMKALRRNFPKSKIVFTIHDQGWTSPCLGDVEMLQHILQKKRVCGKDKRVEQFVRRYCRNERTMYRTADAVVCLNQSTYDLLQDCYFVPEEKIWLIPNGIEISSLQHSHRMQAQKEAKSNLGIQGDEQLFLFVGRPTKAKGLFELLAAYDKFFLKYPDTRLVIAGGVENFSECSKYSINSAAHVTYTGLIPKEKLDLWYKAADFGVLPSYTEQCSFAGLEMMKNIGIVIATDGWGLQKMFKEGDNALVAHIPDRKEDKTNGLVENLLKALSQAYHLQQEEREMYRKRTQKNLLEHYDAEMMRQHYVELINSL</sequence>
<dbReference type="PANTHER" id="PTHR46401:SF2">
    <property type="entry name" value="GLYCOSYLTRANSFERASE WBBK-RELATED"/>
    <property type="match status" value="1"/>
</dbReference>
<dbReference type="Pfam" id="PF00534">
    <property type="entry name" value="Glycos_transf_1"/>
    <property type="match status" value="1"/>
</dbReference>
<feature type="domain" description="Glycosyl transferase family 1" evidence="2">
    <location>
        <begin position="216"/>
        <end position="387"/>
    </location>
</feature>
<dbReference type="RefSeq" id="WP_111897531.1">
    <property type="nucleotide sequence ID" value="NZ_CP033459.1"/>
</dbReference>
<evidence type="ECO:0000313" key="4">
    <source>
        <dbReference type="EMBL" id="QFQ13300.1"/>
    </source>
</evidence>
<dbReference type="Proteomes" id="UP000249375">
    <property type="component" value="Chromosome"/>
</dbReference>
<protein>
    <submittedName>
        <fullName evidence="4">Glycosyltransferase</fullName>
    </submittedName>
</protein>
<evidence type="ECO:0000259" key="3">
    <source>
        <dbReference type="Pfam" id="PF13439"/>
    </source>
</evidence>
<dbReference type="EMBL" id="CP033459">
    <property type="protein sequence ID" value="QFQ13300.1"/>
    <property type="molecule type" value="Genomic_DNA"/>
</dbReference>
<dbReference type="AlphaFoldDB" id="A0A5P8E8T2"/>
<dbReference type="InterPro" id="IPR001296">
    <property type="entry name" value="Glyco_trans_1"/>
</dbReference>
<feature type="domain" description="Glycosyltransferase subfamily 4-like N-terminal" evidence="3">
    <location>
        <begin position="16"/>
        <end position="203"/>
    </location>
</feature>
<dbReference type="Pfam" id="PF13439">
    <property type="entry name" value="Glyco_transf_4"/>
    <property type="match status" value="1"/>
</dbReference>
<dbReference type="PANTHER" id="PTHR46401">
    <property type="entry name" value="GLYCOSYLTRANSFERASE WBBK-RELATED"/>
    <property type="match status" value="1"/>
</dbReference>
<keyword evidence="5" id="KW-1185">Reference proteome</keyword>
<evidence type="ECO:0000313" key="5">
    <source>
        <dbReference type="Proteomes" id="UP000249375"/>
    </source>
</evidence>
<dbReference type="OrthoDB" id="1046785at2"/>
<proteinExistence type="predicted"/>
<dbReference type="InterPro" id="IPR028098">
    <property type="entry name" value="Glyco_trans_4-like_N"/>
</dbReference>
<dbReference type="KEGG" id="alq:C7Y71_009925"/>
<gene>
    <name evidence="4" type="ORF">C7Y71_009925</name>
</gene>
<dbReference type="Gene3D" id="3.40.50.2000">
    <property type="entry name" value="Glycogen Phosphorylase B"/>
    <property type="match status" value="2"/>
</dbReference>
<evidence type="ECO:0000259" key="2">
    <source>
        <dbReference type="Pfam" id="PF00534"/>
    </source>
</evidence>
<name>A0A5P8E8T2_9BACT</name>
<evidence type="ECO:0000256" key="1">
    <source>
        <dbReference type="ARBA" id="ARBA00022679"/>
    </source>
</evidence>
<dbReference type="CDD" id="cd03801">
    <property type="entry name" value="GT4_PimA-like"/>
    <property type="match status" value="1"/>
</dbReference>
<dbReference type="GO" id="GO:0009103">
    <property type="term" value="P:lipopolysaccharide biosynthetic process"/>
    <property type="evidence" value="ECO:0007669"/>
    <property type="project" value="TreeGrafter"/>
</dbReference>
<accession>A0A5P8E8T2</accession>
<keyword evidence="1 4" id="KW-0808">Transferase</keyword>
<reference evidence="4 5" key="1">
    <citation type="submission" date="2018-11" db="EMBL/GenBank/DDBJ databases">
        <authorList>
            <person name="Na S.W."/>
            <person name="Baik M."/>
        </authorList>
    </citation>
    <scope>NUCLEOTIDE SEQUENCE [LARGE SCALE GENOMIC DNA]</scope>
    <source>
        <strain evidence="4 5">E39</strain>
    </source>
</reference>